<sequence>EDQANERTTAATENQTNPATDLAGDESLDVDEVGIGLDGAENMGHDGERGDPSFSIIYCTTGLGERALDPHIWEAHIGCSVLDHGVVFDIQHSERITAQEDKPKPWQRQGRRGSHCSPSFAVSPKVNQKNEAGKLANEDIDPVNKSGGEAKKKGIPRLYNLVQLDKATNDKLYRSSQLKEVMNQRAGDHAWHTEGTSDRKKRGAYRELEQQMYSEHIRFCLGSFLPLPIKFEMQLNHGNQRRQQPSPKPSQQDSASQRKAKKQCVKTLLSGEDAKEKSATNLPSSKFRETLAAGNSFQPGPLWTGWLMHSLSVVLTITFLFAKEGNVDESRFYEGAEKAPWLAESGLTHREEARKRKRSLLLRLPPILKAAELPLNGCAGNRMIRRKLPTTASFAAYPAVHGKWKAMASLHGHGASPPYNLTESPGVARFLSDSYVHVVPSPTSTTSCLSLQTDCSTKRWNQARHNKTQSLLDTKGQKHTTRMSTASHGGSRDVSTYHPALGRRDSRFSVEGIAWKSVRGLSLQDGGLESLLFFLERCSWALPTDGLQDLNDNVLKLDVHDGCHRFFLRPQQGGSKHHAKVCHSHQILLVVVSNTGNGKKEQSRVQYKALDALGKCSFGLYLKLDTHALGVVSFLNALSNTAVNNTVHTLLHVYNLWRPTSVRTTRDQQSRHDSMGDQATTTSAQAATQFHAGSSKESDDYEQEH</sequence>
<comment type="caution">
    <text evidence="2">The sequence shown here is derived from an EMBL/GenBank/DDBJ whole genome shotgun (WGS) entry which is preliminary data.</text>
</comment>
<feature type="compositionally biased region" description="Basic and acidic residues" evidence="1">
    <location>
        <begin position="694"/>
        <end position="705"/>
    </location>
</feature>
<feature type="non-terminal residue" evidence="2">
    <location>
        <position position="1"/>
    </location>
</feature>
<dbReference type="Proteomes" id="UP001488838">
    <property type="component" value="Unassembled WGS sequence"/>
</dbReference>
<gene>
    <name evidence="2" type="ORF">U0070_009588</name>
</gene>
<evidence type="ECO:0000256" key="1">
    <source>
        <dbReference type="SAM" id="MobiDB-lite"/>
    </source>
</evidence>
<evidence type="ECO:0000313" key="3">
    <source>
        <dbReference type="Proteomes" id="UP001488838"/>
    </source>
</evidence>
<feature type="region of interest" description="Disordered" evidence="1">
    <location>
        <begin position="183"/>
        <end position="202"/>
    </location>
</feature>
<feature type="region of interest" description="Disordered" evidence="1">
    <location>
        <begin position="1"/>
        <end position="28"/>
    </location>
</feature>
<proteinExistence type="predicted"/>
<name>A0AAW0IUK2_MYOGA</name>
<dbReference type="EMBL" id="JBBHLL010000089">
    <property type="protein sequence ID" value="KAK7818200.1"/>
    <property type="molecule type" value="Genomic_DNA"/>
</dbReference>
<feature type="region of interest" description="Disordered" evidence="1">
    <location>
        <begin position="98"/>
        <end position="151"/>
    </location>
</feature>
<feature type="compositionally biased region" description="Low complexity" evidence="1">
    <location>
        <begin position="241"/>
        <end position="257"/>
    </location>
</feature>
<reference evidence="2 3" key="1">
    <citation type="journal article" date="2023" name="bioRxiv">
        <title>Conserved and derived expression patterns and positive selection on dental genes reveal complex evolutionary context of ever-growing rodent molars.</title>
        <authorList>
            <person name="Calamari Z.T."/>
            <person name="Song A."/>
            <person name="Cohen E."/>
            <person name="Akter M."/>
            <person name="Roy R.D."/>
            <person name="Hallikas O."/>
            <person name="Christensen M.M."/>
            <person name="Li P."/>
            <person name="Marangoni P."/>
            <person name="Jernvall J."/>
            <person name="Klein O.D."/>
        </authorList>
    </citation>
    <scope>NUCLEOTIDE SEQUENCE [LARGE SCALE GENOMIC DNA]</scope>
    <source>
        <strain evidence="2">V071</strain>
    </source>
</reference>
<feature type="compositionally biased region" description="Polar residues" evidence="1">
    <location>
        <begin position="1"/>
        <end position="19"/>
    </location>
</feature>
<feature type="compositionally biased region" description="Low complexity" evidence="1">
    <location>
        <begin position="678"/>
        <end position="689"/>
    </location>
</feature>
<feature type="region of interest" description="Disordered" evidence="1">
    <location>
        <begin position="474"/>
        <end position="498"/>
    </location>
</feature>
<keyword evidence="3" id="KW-1185">Reference proteome</keyword>
<protein>
    <submittedName>
        <fullName evidence="2">Uncharacterized protein</fullName>
    </submittedName>
</protein>
<feature type="region of interest" description="Disordered" evidence="1">
    <location>
        <begin position="237"/>
        <end position="264"/>
    </location>
</feature>
<feature type="non-terminal residue" evidence="2">
    <location>
        <position position="705"/>
    </location>
</feature>
<dbReference type="AlphaFoldDB" id="A0AAW0IUK2"/>
<feature type="compositionally biased region" description="Basic and acidic residues" evidence="1">
    <location>
        <begin position="664"/>
        <end position="675"/>
    </location>
</feature>
<feature type="compositionally biased region" description="Basic and acidic residues" evidence="1">
    <location>
        <begin position="186"/>
        <end position="202"/>
    </location>
</feature>
<accession>A0AAW0IUK2</accession>
<feature type="region of interest" description="Disordered" evidence="1">
    <location>
        <begin position="662"/>
        <end position="705"/>
    </location>
</feature>
<organism evidence="2 3">
    <name type="scientific">Myodes glareolus</name>
    <name type="common">Bank vole</name>
    <name type="synonym">Clethrionomys glareolus</name>
    <dbReference type="NCBI Taxonomy" id="447135"/>
    <lineage>
        <taxon>Eukaryota</taxon>
        <taxon>Metazoa</taxon>
        <taxon>Chordata</taxon>
        <taxon>Craniata</taxon>
        <taxon>Vertebrata</taxon>
        <taxon>Euteleostomi</taxon>
        <taxon>Mammalia</taxon>
        <taxon>Eutheria</taxon>
        <taxon>Euarchontoglires</taxon>
        <taxon>Glires</taxon>
        <taxon>Rodentia</taxon>
        <taxon>Myomorpha</taxon>
        <taxon>Muroidea</taxon>
        <taxon>Cricetidae</taxon>
        <taxon>Arvicolinae</taxon>
        <taxon>Myodes</taxon>
    </lineage>
</organism>
<evidence type="ECO:0000313" key="2">
    <source>
        <dbReference type="EMBL" id="KAK7818200.1"/>
    </source>
</evidence>